<reference evidence="1" key="1">
    <citation type="submission" date="2017-10" db="EMBL/GenBank/DDBJ databases">
        <title>Genome sequence of cellulolytic Lachnospiraceae bacterium XHS1971 isolated from hotspring sediment.</title>
        <authorList>
            <person name="Vasudevan G."/>
            <person name="Joshi A.J."/>
            <person name="Hivarkar S."/>
            <person name="Lanjekar V.B."/>
            <person name="Dhakephalkar P.K."/>
            <person name="Dagar S."/>
        </authorList>
    </citation>
    <scope>NUCLEOTIDE SEQUENCE</scope>
    <source>
        <strain evidence="1">XHS1971</strain>
    </source>
</reference>
<dbReference type="EMBL" id="PEDL01000021">
    <property type="protein sequence ID" value="PHV69649.1"/>
    <property type="molecule type" value="Genomic_DNA"/>
</dbReference>
<gene>
    <name evidence="1" type="primary">ptsP</name>
    <name evidence="1" type="ORF">CS063_14600</name>
</gene>
<comment type="caution">
    <text evidence="1">The sequence shown here is derived from an EMBL/GenBank/DDBJ whole genome shotgun (WGS) entry which is preliminary data.</text>
</comment>
<sequence>MKTIEVAKTTSSGIAIAKVYKVETVELVPSTYRISNVEDEIQKYKEAVQFVSAKIETLAKDNEIFAAHLELVNDVGLMEGVINKITMNEDNAELALDKTAQEFIMIFESMDNEYMRERVADINDIRNRLMTHLKGLKERDFGDLNEEAILVTKDLAPSDTAKLDLKYIKGFITELGGVTSHVSIMAKNMGLPALVGVQGIMEIIDDEDQIIMDAQKGIIIINPDEETRKHYQELEHKEQQEKELLEKIANLPAETKDGRKVKVCANVGCIEDVKNAVTKYIDGIGLFRSEFLYMENTQFPTEEEQFEAYKEAARLCEGEVIIRTLDIGGDKALPYYPFEQEENPFLGWRAIRISLEKQDLFKTQLRALLRASAFGEIWIMYPMIVSLEELHSAKALLETCKKELLQEGKAYDEHVKVGMMIETPASVMCVEAFAEEVDFFSIGTNDLTQYLLAVDRGNQHISSMYNSFHPAVMRAIAKVIKAGHKAGIPVGMCGEFASDIKAVPVLLGMGLDEYSVCAGEVAKIKAAIRQWDYKACEELAEKVIRAKGLNEVMALIEDVK</sequence>
<protein>
    <submittedName>
        <fullName evidence="1">Phosphoenolpyruvate--protein phosphotransferase</fullName>
    </submittedName>
</protein>
<accession>A0AC61D7Z2</accession>
<keyword evidence="2" id="KW-1185">Reference proteome</keyword>
<dbReference type="Proteomes" id="UP000224460">
    <property type="component" value="Unassembled WGS sequence"/>
</dbReference>
<organism evidence="1 2">
    <name type="scientific">Sporanaerobium hydrogeniformans</name>
    <dbReference type="NCBI Taxonomy" id="3072179"/>
    <lineage>
        <taxon>Bacteria</taxon>
        <taxon>Bacillati</taxon>
        <taxon>Bacillota</taxon>
        <taxon>Clostridia</taxon>
        <taxon>Lachnospirales</taxon>
        <taxon>Lachnospiraceae</taxon>
        <taxon>Sporanaerobium</taxon>
    </lineage>
</organism>
<evidence type="ECO:0000313" key="2">
    <source>
        <dbReference type="Proteomes" id="UP000224460"/>
    </source>
</evidence>
<proteinExistence type="predicted"/>
<evidence type="ECO:0000313" key="1">
    <source>
        <dbReference type="EMBL" id="PHV69649.1"/>
    </source>
</evidence>
<name>A0AC61D7Z2_9FIRM</name>